<dbReference type="Proteomes" id="UP000659698">
    <property type="component" value="Unassembled WGS sequence"/>
</dbReference>
<comment type="caution">
    <text evidence="1">The sequence shown here is derived from an EMBL/GenBank/DDBJ whole genome shotgun (WGS) entry which is preliminary data.</text>
</comment>
<dbReference type="PANTHER" id="PTHR21485:SF6">
    <property type="entry name" value="N-ACYLNEURAMINATE CYTIDYLYLTRANSFERASE-RELATED"/>
    <property type="match status" value="1"/>
</dbReference>
<sequence>MKILAIIPARSGSKGVKDKNIYPINGKPLLTYAIETAKQCPEVTDIFISTDSPVYEAIAKEAGARSLGLRPSTLSSDIAKTADVLIDLITSLQHRGYNYDLVLLLQPTSPVRKPSDITNMLQILHTNQNASGVVSVSRLIEPHPYKLKIISPEGYLLSFLDNTSSELPRQLLPPIYKLNGAVYIVKVEYLLSTGNLINSNTLPYEMEEGVNIDSIDDIELLTYFLQTHKIRL</sequence>
<dbReference type="EMBL" id="JACOAF010000004">
    <property type="protein sequence ID" value="MBC3538507.1"/>
    <property type="molecule type" value="Genomic_DNA"/>
</dbReference>
<accession>A0ABR6VNM4</accession>
<name>A0ABR6VNM4_9BACT</name>
<keyword evidence="1" id="KW-0548">Nucleotidyltransferase</keyword>
<dbReference type="InterPro" id="IPR003329">
    <property type="entry name" value="Cytidylyl_trans"/>
</dbReference>
<dbReference type="InterPro" id="IPR050793">
    <property type="entry name" value="CMP-NeuNAc_synthase"/>
</dbReference>
<dbReference type="RefSeq" id="WP_186632278.1">
    <property type="nucleotide sequence ID" value="NZ_JACOAF010000004.1"/>
</dbReference>
<dbReference type="Pfam" id="PF02348">
    <property type="entry name" value="CTP_transf_3"/>
    <property type="match status" value="1"/>
</dbReference>
<evidence type="ECO:0000313" key="2">
    <source>
        <dbReference type="Proteomes" id="UP000659698"/>
    </source>
</evidence>
<dbReference type="Gene3D" id="3.90.550.10">
    <property type="entry name" value="Spore Coat Polysaccharide Biosynthesis Protein SpsA, Chain A"/>
    <property type="match status" value="1"/>
</dbReference>
<dbReference type="CDD" id="cd02513">
    <property type="entry name" value="CMP-NeuAc_Synthase"/>
    <property type="match status" value="1"/>
</dbReference>
<dbReference type="InterPro" id="IPR029044">
    <property type="entry name" value="Nucleotide-diphossugar_trans"/>
</dbReference>
<protein>
    <submittedName>
        <fullName evidence="1">Acylneuraminate cytidylyltransferase family protein</fullName>
    </submittedName>
</protein>
<keyword evidence="2" id="KW-1185">Reference proteome</keyword>
<organism evidence="1 2">
    <name type="scientific">Rufibacter sediminis</name>
    <dbReference type="NCBI Taxonomy" id="2762756"/>
    <lineage>
        <taxon>Bacteria</taxon>
        <taxon>Pseudomonadati</taxon>
        <taxon>Bacteroidota</taxon>
        <taxon>Cytophagia</taxon>
        <taxon>Cytophagales</taxon>
        <taxon>Hymenobacteraceae</taxon>
        <taxon>Rufibacter</taxon>
    </lineage>
</organism>
<gene>
    <name evidence="1" type="ORF">H7U12_02365</name>
</gene>
<dbReference type="PANTHER" id="PTHR21485">
    <property type="entry name" value="HAD SUPERFAMILY MEMBERS CMAS AND KDSC"/>
    <property type="match status" value="1"/>
</dbReference>
<keyword evidence="1" id="KW-0808">Transferase</keyword>
<proteinExistence type="predicted"/>
<dbReference type="GO" id="GO:0016779">
    <property type="term" value="F:nucleotidyltransferase activity"/>
    <property type="evidence" value="ECO:0007669"/>
    <property type="project" value="UniProtKB-KW"/>
</dbReference>
<dbReference type="SUPFAM" id="SSF53448">
    <property type="entry name" value="Nucleotide-diphospho-sugar transferases"/>
    <property type="match status" value="1"/>
</dbReference>
<reference evidence="1 2" key="1">
    <citation type="journal article" date="2019" name="Int. J. Syst. Evol. Microbiol.">
        <title>Rufibacter sediminis sp. nov., isolated from freshwater lake sediment.</title>
        <authorList>
            <person name="Qu J.H."/>
            <person name="Zhang L.J."/>
            <person name="Fu Y.H."/>
            <person name="Li H.F."/>
        </authorList>
    </citation>
    <scope>NUCLEOTIDE SEQUENCE [LARGE SCALE GENOMIC DNA]</scope>
    <source>
        <strain evidence="1 2">H-1</strain>
    </source>
</reference>
<evidence type="ECO:0000313" key="1">
    <source>
        <dbReference type="EMBL" id="MBC3538507.1"/>
    </source>
</evidence>